<evidence type="ECO:0000313" key="3">
    <source>
        <dbReference type="Proteomes" id="UP001208364"/>
    </source>
</evidence>
<evidence type="ECO:0000313" key="2">
    <source>
        <dbReference type="EMBL" id="MCU6737131.1"/>
    </source>
</evidence>
<dbReference type="PROSITE" id="PS50887">
    <property type="entry name" value="GGDEF"/>
    <property type="match status" value="1"/>
</dbReference>
<dbReference type="InterPro" id="IPR029787">
    <property type="entry name" value="Nucleotide_cyclase"/>
</dbReference>
<proteinExistence type="predicted"/>
<dbReference type="CDD" id="cd01949">
    <property type="entry name" value="GGDEF"/>
    <property type="match status" value="1"/>
</dbReference>
<dbReference type="SUPFAM" id="SSF55073">
    <property type="entry name" value="Nucleotide cyclase"/>
    <property type="match status" value="1"/>
</dbReference>
<dbReference type="RefSeq" id="WP_147579473.1">
    <property type="nucleotide sequence ID" value="NZ_JAOQJR010000001.1"/>
</dbReference>
<feature type="domain" description="GGDEF" evidence="1">
    <location>
        <begin position="403"/>
        <end position="532"/>
    </location>
</feature>
<keyword evidence="2" id="KW-0808">Transferase</keyword>
<reference evidence="2 3" key="1">
    <citation type="journal article" date="2021" name="ISME Commun">
        <title>Automated analysis of genomic sequences facilitates high-throughput and comprehensive description of bacteria.</title>
        <authorList>
            <person name="Hitch T.C.A."/>
        </authorList>
    </citation>
    <scope>NUCLEOTIDE SEQUENCE [LARGE SCALE GENOMIC DNA]</scope>
    <source>
        <strain evidence="2 3">H4_15</strain>
    </source>
</reference>
<evidence type="ECO:0000259" key="1">
    <source>
        <dbReference type="PROSITE" id="PS50887"/>
    </source>
</evidence>
<keyword evidence="3" id="KW-1185">Reference proteome</keyword>
<protein>
    <submittedName>
        <fullName evidence="2">Diguanylate cyclase</fullName>
        <ecNumber evidence="2">2.7.7.65</ecNumber>
    </submittedName>
</protein>
<dbReference type="SUPFAM" id="SSF55785">
    <property type="entry name" value="PYP-like sensor domain (PAS domain)"/>
    <property type="match status" value="1"/>
</dbReference>
<dbReference type="EC" id="2.7.7.65" evidence="2"/>
<dbReference type="InterPro" id="IPR043128">
    <property type="entry name" value="Rev_trsase/Diguanyl_cyclase"/>
</dbReference>
<name>A0ABT2SQQ3_9FIRM</name>
<organism evidence="2 3">
    <name type="scientific">[Clostridium] ammoniilyticum</name>
    <dbReference type="NCBI Taxonomy" id="2981784"/>
    <lineage>
        <taxon>Bacteria</taxon>
        <taxon>Bacillati</taxon>
        <taxon>Bacillota</taxon>
        <taxon>Erysipelotrichia</taxon>
        <taxon>Erysipelotrichales</taxon>
        <taxon>Coprobacillaceae</taxon>
        <taxon>Faecalibacillus</taxon>
    </lineage>
</organism>
<dbReference type="PANTHER" id="PTHR45138:SF9">
    <property type="entry name" value="DIGUANYLATE CYCLASE DGCM-RELATED"/>
    <property type="match status" value="1"/>
</dbReference>
<dbReference type="InterPro" id="IPR050469">
    <property type="entry name" value="Diguanylate_Cyclase"/>
</dbReference>
<dbReference type="EMBL" id="JAOQJR010000001">
    <property type="protein sequence ID" value="MCU6737131.1"/>
    <property type="molecule type" value="Genomic_DNA"/>
</dbReference>
<dbReference type="SMART" id="SM00086">
    <property type="entry name" value="PAC"/>
    <property type="match status" value="2"/>
</dbReference>
<dbReference type="InterPro" id="IPR000014">
    <property type="entry name" value="PAS"/>
</dbReference>
<dbReference type="Pfam" id="PF00990">
    <property type="entry name" value="GGDEF"/>
    <property type="match status" value="1"/>
</dbReference>
<dbReference type="GO" id="GO:0052621">
    <property type="term" value="F:diguanylate cyclase activity"/>
    <property type="evidence" value="ECO:0007669"/>
    <property type="project" value="UniProtKB-EC"/>
</dbReference>
<dbReference type="InterPro" id="IPR000160">
    <property type="entry name" value="GGDEF_dom"/>
</dbReference>
<dbReference type="CDD" id="cd00130">
    <property type="entry name" value="PAS"/>
    <property type="match status" value="1"/>
</dbReference>
<accession>A0ABT2SQQ3</accession>
<dbReference type="InterPro" id="IPR013655">
    <property type="entry name" value="PAS_fold_3"/>
</dbReference>
<dbReference type="Proteomes" id="UP001208364">
    <property type="component" value="Unassembled WGS sequence"/>
</dbReference>
<dbReference type="InterPro" id="IPR001610">
    <property type="entry name" value="PAC"/>
</dbReference>
<sequence length="533" mass="62826">MDNDNYKIYTKDVLNLIFSNQDIDQLIPYLSKNVKAMGLYTEDVLKYNDIINHIKTYKSNHFTFYIDQFTCTVIYQNNSVCITEGVFYLNMEEYQTRTKYFYTIVFKDHQIELLHTSIGNTPKDLKEAPFILASCSFKLDEQLSIVDINDNLLELLLYDNKEEFLNDIDYHWINCIHKNDIFNVIKALSENVSALERHHLEYRIKRKDDSYLWIYDQGHFIFNNQKNLIVQCYLSDISPIKNRELASSVEKEKYQMALKDNSISILEYHIQDDRMIIDILEQSKKQIYDHYLDYVSSSKSTVFEEDKQKIVDLFTQKIKGPIIYRKYYRGSQEYCVKTLDATVIYNSNDEAEIILATASDITVNWHEQNSLKQQAQRDSLTHLYNLEAGKYIIDEYIKKNPKQQNALIVLDIDHFKEVNDTYGHLVGNELLIALAKYLLFHTNPNDIVIRMGGDEFVVFLKNVHDDLTYPCNQLMSHLNEISLSHHGIHFSISMGVYTFSNEQNFDTIFKIADDALYHSKRNGRNRYTIKYQK</sequence>
<dbReference type="SMART" id="SM00267">
    <property type="entry name" value="GGDEF"/>
    <property type="match status" value="1"/>
</dbReference>
<dbReference type="Gene3D" id="3.30.70.270">
    <property type="match status" value="1"/>
</dbReference>
<dbReference type="Gene3D" id="3.30.450.20">
    <property type="entry name" value="PAS domain"/>
    <property type="match status" value="1"/>
</dbReference>
<comment type="caution">
    <text evidence="2">The sequence shown here is derived from an EMBL/GenBank/DDBJ whole genome shotgun (WGS) entry which is preliminary data.</text>
</comment>
<dbReference type="InterPro" id="IPR035965">
    <property type="entry name" value="PAS-like_dom_sf"/>
</dbReference>
<dbReference type="PANTHER" id="PTHR45138">
    <property type="entry name" value="REGULATORY COMPONENTS OF SENSORY TRANSDUCTION SYSTEM"/>
    <property type="match status" value="1"/>
</dbReference>
<dbReference type="Pfam" id="PF08447">
    <property type="entry name" value="PAS_3"/>
    <property type="match status" value="1"/>
</dbReference>
<dbReference type="NCBIfam" id="TIGR00254">
    <property type="entry name" value="GGDEF"/>
    <property type="match status" value="1"/>
</dbReference>
<gene>
    <name evidence="2" type="ORF">OCV55_00330</name>
</gene>
<keyword evidence="2" id="KW-0548">Nucleotidyltransferase</keyword>